<evidence type="ECO:0000313" key="2">
    <source>
        <dbReference type="EMBL" id="CCA26105.1"/>
    </source>
</evidence>
<feature type="transmembrane region" description="Helical" evidence="1">
    <location>
        <begin position="21"/>
        <end position="42"/>
    </location>
</feature>
<accession>F0WXB3</accession>
<reference evidence="2" key="2">
    <citation type="submission" date="2011-02" db="EMBL/GenBank/DDBJ databases">
        <authorList>
            <person name="MacLean D."/>
        </authorList>
    </citation>
    <scope>NUCLEOTIDE SEQUENCE</scope>
</reference>
<dbReference type="EMBL" id="FR824392">
    <property type="protein sequence ID" value="CCA26105.1"/>
    <property type="molecule type" value="Genomic_DNA"/>
</dbReference>
<evidence type="ECO:0000256" key="1">
    <source>
        <dbReference type="SAM" id="Phobius"/>
    </source>
</evidence>
<organism evidence="2">
    <name type="scientific">Albugo laibachii Nc14</name>
    <dbReference type="NCBI Taxonomy" id="890382"/>
    <lineage>
        <taxon>Eukaryota</taxon>
        <taxon>Sar</taxon>
        <taxon>Stramenopiles</taxon>
        <taxon>Oomycota</taxon>
        <taxon>Peronosporomycetes</taxon>
        <taxon>Albuginales</taxon>
        <taxon>Albuginaceae</taxon>
        <taxon>Albugo</taxon>
    </lineage>
</organism>
<sequence length="51" mass="5802">MFDYVIGKKSFKRKADPDVQTVVILELLADLVIVASLCFPIFRKPCAWMNA</sequence>
<name>F0WXB3_9STRA</name>
<keyword evidence="1" id="KW-0472">Membrane</keyword>
<dbReference type="HOGENOM" id="CLU_3110374_0_0_1"/>
<reference evidence="2" key="1">
    <citation type="journal article" date="2011" name="PLoS Biol.">
        <title>Gene gain and loss during evolution of obligate parasitism in the white rust pathogen of Arabidopsis thaliana.</title>
        <authorList>
            <person name="Kemen E."/>
            <person name="Gardiner A."/>
            <person name="Schultz-Larsen T."/>
            <person name="Kemen A.C."/>
            <person name="Balmuth A.L."/>
            <person name="Robert-Seilaniantz A."/>
            <person name="Bailey K."/>
            <person name="Holub E."/>
            <person name="Studholme D.J."/>
            <person name="Maclean D."/>
            <person name="Jones J.D."/>
        </authorList>
    </citation>
    <scope>NUCLEOTIDE SEQUENCE</scope>
</reference>
<protein>
    <submittedName>
        <fullName evidence="2">AlNc14C347G10865 protein</fullName>
    </submittedName>
</protein>
<keyword evidence="1" id="KW-0812">Transmembrane</keyword>
<dbReference type="AlphaFoldDB" id="F0WXB3"/>
<proteinExistence type="predicted"/>
<gene>
    <name evidence="2" type="primary">AlNc14C347G10865</name>
    <name evidence="2" type="ORF">ALNC14_122490</name>
</gene>
<keyword evidence="1" id="KW-1133">Transmembrane helix</keyword>